<dbReference type="GO" id="GO:0016757">
    <property type="term" value="F:glycosyltransferase activity"/>
    <property type="evidence" value="ECO:0007669"/>
    <property type="project" value="UniProtKB-KW"/>
</dbReference>
<keyword evidence="6" id="KW-1185">Reference proteome</keyword>
<feature type="domain" description="Glycosyl hydrolase 94 supersandwich" evidence="3">
    <location>
        <begin position="74"/>
        <end position="304"/>
    </location>
</feature>
<protein>
    <submittedName>
        <fullName evidence="5">Glycosyltransferase family 36</fullName>
    </submittedName>
</protein>
<dbReference type="SUPFAM" id="SSF48208">
    <property type="entry name" value="Six-hairpin glycosidases"/>
    <property type="match status" value="1"/>
</dbReference>
<dbReference type="InterPro" id="IPR033432">
    <property type="entry name" value="GH94_catalytic"/>
</dbReference>
<proteinExistence type="predicted"/>
<dbReference type="InterPro" id="IPR011013">
    <property type="entry name" value="Gal_mutarotase_sf_dom"/>
</dbReference>
<feature type="domain" description="Glycosyl hydrolase 94 catalytic" evidence="4">
    <location>
        <begin position="614"/>
        <end position="809"/>
    </location>
</feature>
<dbReference type="STRING" id="1120996.SAMN02746066_02200"/>
<reference evidence="5 6" key="1">
    <citation type="submission" date="2016-11" db="EMBL/GenBank/DDBJ databases">
        <authorList>
            <person name="Jaros S."/>
            <person name="Januszkiewicz K."/>
            <person name="Wedrychowicz H."/>
        </authorList>
    </citation>
    <scope>NUCLEOTIDE SEQUENCE [LARGE SCALE GENOMIC DNA]</scope>
    <source>
        <strain evidence="5 6">DSM 15930</strain>
    </source>
</reference>
<evidence type="ECO:0000259" key="3">
    <source>
        <dbReference type="Pfam" id="PF06165"/>
    </source>
</evidence>
<dbReference type="Pfam" id="PF17167">
    <property type="entry name" value="Glyco_hydro_94"/>
    <property type="match status" value="2"/>
</dbReference>
<dbReference type="AlphaFoldDB" id="A0A1M7JD80"/>
<dbReference type="PANTHER" id="PTHR37469">
    <property type="entry name" value="CELLOBIONIC ACID PHOSPHORYLASE-RELATED"/>
    <property type="match status" value="1"/>
</dbReference>
<dbReference type="InterPro" id="IPR010383">
    <property type="entry name" value="Glyco_hydrolase_94_b-supersand"/>
</dbReference>
<evidence type="ECO:0000259" key="4">
    <source>
        <dbReference type="Pfam" id="PF17167"/>
    </source>
</evidence>
<evidence type="ECO:0000313" key="5">
    <source>
        <dbReference type="EMBL" id="SHM50936.1"/>
    </source>
</evidence>
<dbReference type="InterPro" id="IPR008928">
    <property type="entry name" value="6-hairpin_glycosidase_sf"/>
</dbReference>
<dbReference type="EMBL" id="FRCP01000011">
    <property type="protein sequence ID" value="SHM50936.1"/>
    <property type="molecule type" value="Genomic_DNA"/>
</dbReference>
<dbReference type="PANTHER" id="PTHR37469:SF2">
    <property type="entry name" value="CELLOBIONIC ACID PHOSPHORYLASE"/>
    <property type="match status" value="1"/>
</dbReference>
<organism evidence="5 6">
    <name type="scientific">Anaerosporobacter mobilis DSM 15930</name>
    <dbReference type="NCBI Taxonomy" id="1120996"/>
    <lineage>
        <taxon>Bacteria</taxon>
        <taxon>Bacillati</taxon>
        <taxon>Bacillota</taxon>
        <taxon>Clostridia</taxon>
        <taxon>Lachnospirales</taxon>
        <taxon>Lachnospiraceae</taxon>
        <taxon>Anaerosporobacter</taxon>
    </lineage>
</organism>
<evidence type="ECO:0000256" key="2">
    <source>
        <dbReference type="ARBA" id="ARBA00022679"/>
    </source>
</evidence>
<dbReference type="Pfam" id="PF06165">
    <property type="entry name" value="GH94_b-supersand"/>
    <property type="match status" value="1"/>
</dbReference>
<dbReference type="GO" id="GO:0005975">
    <property type="term" value="P:carbohydrate metabolic process"/>
    <property type="evidence" value="ECO:0007669"/>
    <property type="project" value="InterPro"/>
</dbReference>
<dbReference type="InterPro" id="IPR052047">
    <property type="entry name" value="GH94_Enzymes"/>
</dbReference>
<dbReference type="Gene3D" id="2.70.98.40">
    <property type="entry name" value="Glycoside hydrolase, family 65, N-terminal domain"/>
    <property type="match status" value="1"/>
</dbReference>
<dbReference type="Gene3D" id="1.50.10.10">
    <property type="match status" value="1"/>
</dbReference>
<dbReference type="SUPFAM" id="SSF74650">
    <property type="entry name" value="Galactose mutarotase-like"/>
    <property type="match status" value="1"/>
</dbReference>
<dbReference type="OrthoDB" id="9762900at2"/>
<feature type="domain" description="Glycosyl hydrolase 94 catalytic" evidence="4">
    <location>
        <begin position="318"/>
        <end position="459"/>
    </location>
</feature>
<keyword evidence="2 5" id="KW-0808">Transferase</keyword>
<keyword evidence="1" id="KW-0328">Glycosyltransferase</keyword>
<evidence type="ECO:0000256" key="1">
    <source>
        <dbReference type="ARBA" id="ARBA00022676"/>
    </source>
</evidence>
<accession>A0A1M7JD80</accession>
<sequence>MLSYQFTDNKGTFRVIDPENTSYLYFPIANETGMKSSVTPLLGGDCKMDQNSFVLQPVSSEDLHSNKVSRNFWCDIEGKGIWSATGMSMHQLSNQLTQKKEKTLLDAGMLYHTMYRVSDEYGIGSKILSFVPIEDNVEIMRVDIRNISNENLEFTATAAIPIYGRSADNIRDHRHVTSLLHRIETREYGVYVKPTFSFDERGHQKNEMTYYVAGCTGEGNKPEGFYPVVEEYIGEGGDFLRPTAILNKHQVVKKDCSLSGYEAMGAIQFESMILRPQEECSFIVLIGLDKDSDSIQEVIKRYDTVAKVEKAYNEMQRHWDKKKNVSIQTGDSKFNNFMQWVSFQPILRRIYGCSFLPHHDYGKGGRGWRDLWQDCLALTLMDPSGVREAICNNYAGVRMDGSNATIIGENPGEFIADRNNITRVWMDHGFWPLVTTDLYIQQTGDLSILLEKVTYFKDKQIERGEAIDSNWHSFDSKRMMTEAGKVYEGSVLEHILLENLTAFYDVGDHNHMRLRGADWNDALDMANERGESVAFTAAYAGNFDTLTRLCKQLIVTGIDEVEIAEEILILLKQDVELYESVTQKKSLLKEYCEGSSKRISGKLRRVSLDELMNNLKQKAEWIKQHIRDNEWIEENQTETVNQGWFNGYYDNSGEKVEGLFEQGIRMMLTSQVFAIMSGTATSEQVKMMTTAADAYLYKAEVGGYRLNTDFKELKLNLGRMFGFAYGHKENGAVFSHMTVMYANALYKRGFVKEGYKAIETLYRQVSNAEVSKIYPGIPEYFNDKGRGMYHYLTGAASWLMLTVVTQMFGVRGLGGDLLIEPKLLKEQFNHTNTASISTIFAEHNLEVILVNEADREYGEYQVAEVYVNDKLIVEKDKVVINKEYCMCKKEYIQSLVKEMNQQIKVILR</sequence>
<dbReference type="GO" id="GO:0030246">
    <property type="term" value="F:carbohydrate binding"/>
    <property type="evidence" value="ECO:0007669"/>
    <property type="project" value="InterPro"/>
</dbReference>
<gene>
    <name evidence="5" type="ORF">SAMN02746066_02200</name>
</gene>
<dbReference type="InterPro" id="IPR037018">
    <property type="entry name" value="GH65_N"/>
</dbReference>
<evidence type="ECO:0000313" key="6">
    <source>
        <dbReference type="Proteomes" id="UP000184038"/>
    </source>
</evidence>
<dbReference type="RefSeq" id="WP_073287566.1">
    <property type="nucleotide sequence ID" value="NZ_FRCP01000011.1"/>
</dbReference>
<dbReference type="InterPro" id="IPR012341">
    <property type="entry name" value="6hp_glycosidase-like_sf"/>
</dbReference>
<dbReference type="Proteomes" id="UP000184038">
    <property type="component" value="Unassembled WGS sequence"/>
</dbReference>
<name>A0A1M7JD80_9FIRM</name>
<dbReference type="CDD" id="cd11749">
    <property type="entry name" value="GH94N_LBP_like"/>
    <property type="match status" value="1"/>
</dbReference>